<keyword evidence="4" id="KW-1185">Reference proteome</keyword>
<feature type="compositionally biased region" description="Basic and acidic residues" evidence="1">
    <location>
        <begin position="133"/>
        <end position="147"/>
    </location>
</feature>
<sequence length="147" mass="15787">MPHAVILAVSSDQPSADGRRDLARWLKREPEFRGRVGAGGVPDPGTMGTAAEVLLVALGSGGAVAVLIQSVAGWLNARRPDVTVRIEVTDRWSIELDVARARDERQIAAIINAAVDRLDEPRSRPAELGGSDQPRRLDGPGRVDEPR</sequence>
<evidence type="ECO:0000256" key="1">
    <source>
        <dbReference type="SAM" id="MobiDB-lite"/>
    </source>
</evidence>
<gene>
    <name evidence="3" type="ORF">J2S44_000131</name>
</gene>
<dbReference type="EMBL" id="JAVDYC010000001">
    <property type="protein sequence ID" value="MDR7319881.1"/>
    <property type="molecule type" value="Genomic_DNA"/>
</dbReference>
<feature type="transmembrane region" description="Helical" evidence="2">
    <location>
        <begin position="53"/>
        <end position="75"/>
    </location>
</feature>
<dbReference type="Proteomes" id="UP001183629">
    <property type="component" value="Unassembled WGS sequence"/>
</dbReference>
<dbReference type="Pfam" id="PF19953">
    <property type="entry name" value="EACC1"/>
    <property type="match status" value="1"/>
</dbReference>
<keyword evidence="2" id="KW-1133">Transmembrane helix</keyword>
<keyword evidence="2" id="KW-0812">Transmembrane</keyword>
<proteinExistence type="predicted"/>
<dbReference type="InterPro" id="IPR045428">
    <property type="entry name" value="EACC1"/>
</dbReference>
<dbReference type="RefSeq" id="WP_310407812.1">
    <property type="nucleotide sequence ID" value="NZ_JAVDYC010000001.1"/>
</dbReference>
<accession>A0AAE3ZJK1</accession>
<evidence type="ECO:0000313" key="4">
    <source>
        <dbReference type="Proteomes" id="UP001183629"/>
    </source>
</evidence>
<evidence type="ECO:0000313" key="3">
    <source>
        <dbReference type="EMBL" id="MDR7319881.1"/>
    </source>
</evidence>
<feature type="region of interest" description="Disordered" evidence="1">
    <location>
        <begin position="120"/>
        <end position="147"/>
    </location>
</feature>
<evidence type="ECO:0000256" key="2">
    <source>
        <dbReference type="SAM" id="Phobius"/>
    </source>
</evidence>
<organism evidence="3 4">
    <name type="scientific">Catenuloplanes niger</name>
    <dbReference type="NCBI Taxonomy" id="587534"/>
    <lineage>
        <taxon>Bacteria</taxon>
        <taxon>Bacillati</taxon>
        <taxon>Actinomycetota</taxon>
        <taxon>Actinomycetes</taxon>
        <taxon>Micromonosporales</taxon>
        <taxon>Micromonosporaceae</taxon>
        <taxon>Catenuloplanes</taxon>
    </lineage>
</organism>
<dbReference type="AlphaFoldDB" id="A0AAE3ZJK1"/>
<keyword evidence="2" id="KW-0472">Membrane</keyword>
<comment type="caution">
    <text evidence="3">The sequence shown here is derived from an EMBL/GenBank/DDBJ whole genome shotgun (WGS) entry which is preliminary data.</text>
</comment>
<name>A0AAE3ZJK1_9ACTN</name>
<protein>
    <submittedName>
        <fullName evidence="3">Uncharacterized protein</fullName>
    </submittedName>
</protein>
<reference evidence="3 4" key="1">
    <citation type="submission" date="2023-07" db="EMBL/GenBank/DDBJ databases">
        <title>Sequencing the genomes of 1000 actinobacteria strains.</title>
        <authorList>
            <person name="Klenk H.-P."/>
        </authorList>
    </citation>
    <scope>NUCLEOTIDE SEQUENCE [LARGE SCALE GENOMIC DNA]</scope>
    <source>
        <strain evidence="3 4">DSM 44711</strain>
    </source>
</reference>